<proteinExistence type="predicted"/>
<name>A0AAV4N1U9_CAEEX</name>
<evidence type="ECO:0000313" key="1">
    <source>
        <dbReference type="EMBL" id="GIX78790.1"/>
    </source>
</evidence>
<gene>
    <name evidence="1" type="ORF">CEXT_220721</name>
</gene>
<comment type="caution">
    <text evidence="1">The sequence shown here is derived from an EMBL/GenBank/DDBJ whole genome shotgun (WGS) entry which is preliminary data.</text>
</comment>
<reference evidence="1 2" key="1">
    <citation type="submission" date="2021-06" db="EMBL/GenBank/DDBJ databases">
        <title>Caerostris extrusa draft genome.</title>
        <authorList>
            <person name="Kono N."/>
            <person name="Arakawa K."/>
        </authorList>
    </citation>
    <scope>NUCLEOTIDE SEQUENCE [LARGE SCALE GENOMIC DNA]</scope>
</reference>
<sequence>MTHRFRNIPFTNTLSLFSKIIKSFSNIVKVILWHSKTVGAVFFIAAQCKGSYWKGIYSLQEDHNLTTLPKASNPASIMKILSDPMEFPEAPYNSNTTYCNCK</sequence>
<protein>
    <submittedName>
        <fullName evidence="1">Uncharacterized protein</fullName>
    </submittedName>
</protein>
<dbReference type="AlphaFoldDB" id="A0AAV4N1U9"/>
<keyword evidence="2" id="KW-1185">Reference proteome</keyword>
<dbReference type="Proteomes" id="UP001054945">
    <property type="component" value="Unassembled WGS sequence"/>
</dbReference>
<accession>A0AAV4N1U9</accession>
<evidence type="ECO:0000313" key="2">
    <source>
        <dbReference type="Proteomes" id="UP001054945"/>
    </source>
</evidence>
<dbReference type="EMBL" id="BPLR01002869">
    <property type="protein sequence ID" value="GIX78790.1"/>
    <property type="molecule type" value="Genomic_DNA"/>
</dbReference>
<organism evidence="1 2">
    <name type="scientific">Caerostris extrusa</name>
    <name type="common">Bark spider</name>
    <name type="synonym">Caerostris bankana</name>
    <dbReference type="NCBI Taxonomy" id="172846"/>
    <lineage>
        <taxon>Eukaryota</taxon>
        <taxon>Metazoa</taxon>
        <taxon>Ecdysozoa</taxon>
        <taxon>Arthropoda</taxon>
        <taxon>Chelicerata</taxon>
        <taxon>Arachnida</taxon>
        <taxon>Araneae</taxon>
        <taxon>Araneomorphae</taxon>
        <taxon>Entelegynae</taxon>
        <taxon>Araneoidea</taxon>
        <taxon>Araneidae</taxon>
        <taxon>Caerostris</taxon>
    </lineage>
</organism>